<reference evidence="1" key="2">
    <citation type="journal article" date="2024" name="Plant">
        <title>Genomic evolution and insights into agronomic trait innovations of Sesamum species.</title>
        <authorList>
            <person name="Miao H."/>
            <person name="Wang L."/>
            <person name="Qu L."/>
            <person name="Liu H."/>
            <person name="Sun Y."/>
            <person name="Le M."/>
            <person name="Wang Q."/>
            <person name="Wei S."/>
            <person name="Zheng Y."/>
            <person name="Lin W."/>
            <person name="Duan Y."/>
            <person name="Cao H."/>
            <person name="Xiong S."/>
            <person name="Wang X."/>
            <person name="Wei L."/>
            <person name="Li C."/>
            <person name="Ma Q."/>
            <person name="Ju M."/>
            <person name="Zhao R."/>
            <person name="Li G."/>
            <person name="Mu C."/>
            <person name="Tian Q."/>
            <person name="Mei H."/>
            <person name="Zhang T."/>
            <person name="Gao T."/>
            <person name="Zhang H."/>
        </authorList>
    </citation>
    <scope>NUCLEOTIDE SEQUENCE</scope>
    <source>
        <strain evidence="1">G01</strain>
    </source>
</reference>
<dbReference type="EMBL" id="JACGWK010001379">
    <property type="protein sequence ID" value="KAL0289893.1"/>
    <property type="molecule type" value="Genomic_DNA"/>
</dbReference>
<accession>A0AAW2J811</accession>
<dbReference type="AlphaFoldDB" id="A0AAW2J811"/>
<gene>
    <name evidence="1" type="ORF">Sangu_2598200</name>
</gene>
<evidence type="ECO:0000313" key="1">
    <source>
        <dbReference type="EMBL" id="KAL0289893.1"/>
    </source>
</evidence>
<reference evidence="1" key="1">
    <citation type="submission" date="2020-06" db="EMBL/GenBank/DDBJ databases">
        <authorList>
            <person name="Li T."/>
            <person name="Hu X."/>
            <person name="Zhang T."/>
            <person name="Song X."/>
            <person name="Zhang H."/>
            <person name="Dai N."/>
            <person name="Sheng W."/>
            <person name="Hou X."/>
            <person name="Wei L."/>
        </authorList>
    </citation>
    <scope>NUCLEOTIDE SEQUENCE</scope>
    <source>
        <strain evidence="1">G01</strain>
        <tissue evidence="1">Leaf</tissue>
    </source>
</reference>
<organism evidence="1">
    <name type="scientific">Sesamum angustifolium</name>
    <dbReference type="NCBI Taxonomy" id="2727405"/>
    <lineage>
        <taxon>Eukaryota</taxon>
        <taxon>Viridiplantae</taxon>
        <taxon>Streptophyta</taxon>
        <taxon>Embryophyta</taxon>
        <taxon>Tracheophyta</taxon>
        <taxon>Spermatophyta</taxon>
        <taxon>Magnoliopsida</taxon>
        <taxon>eudicotyledons</taxon>
        <taxon>Gunneridae</taxon>
        <taxon>Pentapetalae</taxon>
        <taxon>asterids</taxon>
        <taxon>lamiids</taxon>
        <taxon>Lamiales</taxon>
        <taxon>Pedaliaceae</taxon>
        <taxon>Sesamum</taxon>
    </lineage>
</organism>
<protein>
    <submittedName>
        <fullName evidence="1">Uncharacterized protein</fullName>
    </submittedName>
</protein>
<comment type="caution">
    <text evidence="1">The sequence shown here is derived from an EMBL/GenBank/DDBJ whole genome shotgun (WGS) entry which is preliminary data.</text>
</comment>
<name>A0AAW2J811_9LAMI</name>
<sequence length="80" mass="8816">MGAANAIAPIVNQTTGPIAMNLLFVSYCFSSSWKLSTQPLGVLKLVEQCPLLAEKRWNTRKLRRRCADSCWAPAGSINSY</sequence>
<proteinExistence type="predicted"/>